<evidence type="ECO:0000313" key="2">
    <source>
        <dbReference type="Proteomes" id="UP000254181"/>
    </source>
</evidence>
<accession>A0A377K4P8</accession>
<dbReference type="EMBL" id="UGEM01000004">
    <property type="protein sequence ID" value="STP19408.1"/>
    <property type="molecule type" value="Genomic_DNA"/>
</dbReference>
<sequence length="345" mass="39148">MISYPLIGQDNDFLDHLKIPKQHLLELISRGRIQFALPQNIIRYNLSFLEECLNTNPECIILSRRLASSSIIDIRNKTGFLATTFSFEEKLNVLKTLRALDGKIFNLFIKALSQNWHSMEMNIHERGAMGVSNIGIAPVMSELFNRQGRDLLLELLFSAMPLEWAMALNADFYPYHSNEHSQYNASACCLYGYNGFRINEEAIVKSKIGEIATRILSIDNDMSALELDDAILKGDIPRIRDFSRSLSNLSSEELDIKIYELNKEIKKIENKESKLSSLDLCGLIASTIGVYDDNPYIPFGFAFFKIISSVLNSNDISSKNIDKIKSTLLGTQTETLLIKRTKSRM</sequence>
<proteinExistence type="predicted"/>
<protein>
    <submittedName>
        <fullName evidence="1">Uncharacterized protein</fullName>
    </submittedName>
</protein>
<dbReference type="AlphaFoldDB" id="A0A377K4P8"/>
<gene>
    <name evidence="1" type="ORF">NCTC9075_02826</name>
</gene>
<name>A0A377K4P8_ECOLX</name>
<organism evidence="1 2">
    <name type="scientific">Escherichia coli</name>
    <dbReference type="NCBI Taxonomy" id="562"/>
    <lineage>
        <taxon>Bacteria</taxon>
        <taxon>Pseudomonadati</taxon>
        <taxon>Pseudomonadota</taxon>
        <taxon>Gammaproteobacteria</taxon>
        <taxon>Enterobacterales</taxon>
        <taxon>Enterobacteriaceae</taxon>
        <taxon>Escherichia</taxon>
    </lineage>
</organism>
<evidence type="ECO:0000313" key="1">
    <source>
        <dbReference type="EMBL" id="STP19408.1"/>
    </source>
</evidence>
<dbReference type="RefSeq" id="WP_000626847.1">
    <property type="nucleotide sequence ID" value="NZ_BGPY01000011.1"/>
</dbReference>
<reference evidence="1 2" key="1">
    <citation type="submission" date="2018-06" db="EMBL/GenBank/DDBJ databases">
        <authorList>
            <consortium name="Pathogen Informatics"/>
            <person name="Doyle S."/>
        </authorList>
    </citation>
    <scope>NUCLEOTIDE SEQUENCE [LARGE SCALE GENOMIC DNA]</scope>
    <source>
        <strain evidence="1 2">NCTC9075</strain>
    </source>
</reference>
<dbReference type="Proteomes" id="UP000254181">
    <property type="component" value="Unassembled WGS sequence"/>
</dbReference>